<dbReference type="GO" id="GO:0015562">
    <property type="term" value="F:efflux transmembrane transporter activity"/>
    <property type="evidence" value="ECO:0007669"/>
    <property type="project" value="InterPro"/>
</dbReference>
<dbReference type="PANTHER" id="PTHR30026:SF20">
    <property type="entry name" value="OUTER MEMBRANE PROTEIN TOLC"/>
    <property type="match status" value="1"/>
</dbReference>
<dbReference type="EMBL" id="CP028923">
    <property type="protein sequence ID" value="QCK16064.1"/>
    <property type="molecule type" value="Genomic_DNA"/>
</dbReference>
<evidence type="ECO:0000256" key="2">
    <source>
        <dbReference type="ARBA" id="ARBA00022452"/>
    </source>
</evidence>
<protein>
    <recommendedName>
        <fullName evidence="8">TolC family protein</fullName>
    </recommendedName>
</protein>
<sequence>MIEVTNRIIYILGFLIIYLPAIHAQEQEAEPESDSVFTLQECINYALEHNQTLIKSNLDREISKSQVSEVIAQGLPQINANANLTYNINLQQVVVEGDNPFIPPNGGGDGPVTFALGTKYSGNAAIELTQLIFNGSYFVGFRHLKL</sequence>
<reference evidence="6 7" key="1">
    <citation type="submission" date="2018-04" db="EMBL/GenBank/DDBJ databases">
        <title>Complete genome uncultured novel isolate.</title>
        <authorList>
            <person name="Merlino G."/>
        </authorList>
    </citation>
    <scope>NUCLEOTIDE SEQUENCE [LARGE SCALE GENOMIC DNA]</scope>
    <source>
        <strain evidence="7">R1DC9</strain>
    </source>
</reference>
<organism evidence="6 7">
    <name type="scientific">Mangrovivirga cuniculi</name>
    <dbReference type="NCBI Taxonomy" id="2715131"/>
    <lineage>
        <taxon>Bacteria</taxon>
        <taxon>Pseudomonadati</taxon>
        <taxon>Bacteroidota</taxon>
        <taxon>Cytophagia</taxon>
        <taxon>Cytophagales</taxon>
        <taxon>Mangrovivirgaceae</taxon>
        <taxon>Mangrovivirga</taxon>
    </lineage>
</organism>
<gene>
    <name evidence="6" type="ORF">DCC35_15605</name>
</gene>
<evidence type="ECO:0000256" key="3">
    <source>
        <dbReference type="ARBA" id="ARBA00022692"/>
    </source>
</evidence>
<dbReference type="GO" id="GO:0009279">
    <property type="term" value="C:cell outer membrane"/>
    <property type="evidence" value="ECO:0007669"/>
    <property type="project" value="UniProtKB-SubCell"/>
</dbReference>
<accession>A0A4D7K5G4</accession>
<dbReference type="KEGG" id="fpf:DCC35_15605"/>
<name>A0A4D7K5G4_9BACT</name>
<dbReference type="Gene3D" id="1.20.1600.10">
    <property type="entry name" value="Outer membrane efflux proteins (OEP)"/>
    <property type="match status" value="1"/>
</dbReference>
<evidence type="ECO:0000256" key="5">
    <source>
        <dbReference type="ARBA" id="ARBA00023237"/>
    </source>
</evidence>
<dbReference type="GO" id="GO:1990281">
    <property type="term" value="C:efflux pump complex"/>
    <property type="evidence" value="ECO:0007669"/>
    <property type="project" value="TreeGrafter"/>
</dbReference>
<dbReference type="InterPro" id="IPR051906">
    <property type="entry name" value="TolC-like"/>
</dbReference>
<comment type="subcellular location">
    <subcellularLocation>
        <location evidence="1">Cell outer membrane</location>
    </subcellularLocation>
</comment>
<keyword evidence="7" id="KW-1185">Reference proteome</keyword>
<evidence type="ECO:0000256" key="1">
    <source>
        <dbReference type="ARBA" id="ARBA00004442"/>
    </source>
</evidence>
<evidence type="ECO:0008006" key="8">
    <source>
        <dbReference type="Google" id="ProtNLM"/>
    </source>
</evidence>
<proteinExistence type="predicted"/>
<evidence type="ECO:0000313" key="6">
    <source>
        <dbReference type="EMBL" id="QCK16064.1"/>
    </source>
</evidence>
<evidence type="ECO:0000313" key="7">
    <source>
        <dbReference type="Proteomes" id="UP000298616"/>
    </source>
</evidence>
<dbReference type="GO" id="GO:0015288">
    <property type="term" value="F:porin activity"/>
    <property type="evidence" value="ECO:0007669"/>
    <property type="project" value="TreeGrafter"/>
</dbReference>
<dbReference type="OrthoDB" id="367883at2"/>
<keyword evidence="2" id="KW-1134">Transmembrane beta strand</keyword>
<dbReference type="AlphaFoldDB" id="A0A4D7K5G4"/>
<dbReference type="PANTHER" id="PTHR30026">
    <property type="entry name" value="OUTER MEMBRANE PROTEIN TOLC"/>
    <property type="match status" value="1"/>
</dbReference>
<keyword evidence="3" id="KW-0812">Transmembrane</keyword>
<keyword evidence="5" id="KW-0998">Cell outer membrane</keyword>
<dbReference type="SUPFAM" id="SSF56954">
    <property type="entry name" value="Outer membrane efflux proteins (OEP)"/>
    <property type="match status" value="1"/>
</dbReference>
<evidence type="ECO:0000256" key="4">
    <source>
        <dbReference type="ARBA" id="ARBA00023136"/>
    </source>
</evidence>
<keyword evidence="4" id="KW-0472">Membrane</keyword>
<dbReference type="Proteomes" id="UP000298616">
    <property type="component" value="Chromosome"/>
</dbReference>